<dbReference type="Proteomes" id="UP001160148">
    <property type="component" value="Unassembled WGS sequence"/>
</dbReference>
<reference evidence="4 5" key="1">
    <citation type="submission" date="2023-01" db="EMBL/GenBank/DDBJ databases">
        <authorList>
            <person name="Whitehead M."/>
        </authorList>
    </citation>
    <scope>NUCLEOTIDE SEQUENCE [LARGE SCALE GENOMIC DNA]</scope>
</reference>
<organism evidence="4 5">
    <name type="scientific">Macrosiphum euphorbiae</name>
    <name type="common">potato aphid</name>
    <dbReference type="NCBI Taxonomy" id="13131"/>
    <lineage>
        <taxon>Eukaryota</taxon>
        <taxon>Metazoa</taxon>
        <taxon>Ecdysozoa</taxon>
        <taxon>Arthropoda</taxon>
        <taxon>Hexapoda</taxon>
        <taxon>Insecta</taxon>
        <taxon>Pterygota</taxon>
        <taxon>Neoptera</taxon>
        <taxon>Paraneoptera</taxon>
        <taxon>Hemiptera</taxon>
        <taxon>Sternorrhyncha</taxon>
        <taxon>Aphidomorpha</taxon>
        <taxon>Aphidoidea</taxon>
        <taxon>Aphididae</taxon>
        <taxon>Macrosiphini</taxon>
        <taxon>Macrosiphum</taxon>
    </lineage>
</organism>
<evidence type="ECO:0000313" key="4">
    <source>
        <dbReference type="EMBL" id="CAI6358969.1"/>
    </source>
</evidence>
<comment type="caution">
    <text evidence="4">The sequence shown here is derived from an EMBL/GenBank/DDBJ whole genome shotgun (WGS) entry which is preliminary data.</text>
</comment>
<dbReference type="AlphaFoldDB" id="A0AAV0WSB0"/>
<dbReference type="SUPFAM" id="SSF57903">
    <property type="entry name" value="FYVE/PHD zinc finger"/>
    <property type="match status" value="1"/>
</dbReference>
<evidence type="ECO:0008006" key="6">
    <source>
        <dbReference type="Google" id="ProtNLM"/>
    </source>
</evidence>
<accession>A0AAV0WSB0</accession>
<name>A0AAV0WSB0_9HEMI</name>
<gene>
    <name evidence="4" type="ORF">MEUPH1_LOCUS14425</name>
</gene>
<evidence type="ECO:0000256" key="3">
    <source>
        <dbReference type="ARBA" id="ARBA00022833"/>
    </source>
</evidence>
<evidence type="ECO:0000256" key="2">
    <source>
        <dbReference type="ARBA" id="ARBA00022771"/>
    </source>
</evidence>
<keyword evidence="3" id="KW-0862">Zinc</keyword>
<evidence type="ECO:0000256" key="1">
    <source>
        <dbReference type="ARBA" id="ARBA00022723"/>
    </source>
</evidence>
<dbReference type="PROSITE" id="PS01359">
    <property type="entry name" value="ZF_PHD_1"/>
    <property type="match status" value="1"/>
</dbReference>
<dbReference type="Gene3D" id="3.30.40.10">
    <property type="entry name" value="Zinc/RING finger domain, C3HC4 (zinc finger)"/>
    <property type="match status" value="1"/>
</dbReference>
<proteinExistence type="predicted"/>
<keyword evidence="5" id="KW-1185">Reference proteome</keyword>
<protein>
    <recommendedName>
        <fullName evidence="6">PHD-type domain-containing protein</fullName>
    </recommendedName>
</protein>
<dbReference type="InterPro" id="IPR011011">
    <property type="entry name" value="Znf_FYVE_PHD"/>
</dbReference>
<dbReference type="EMBL" id="CARXXK010000002">
    <property type="protein sequence ID" value="CAI6358969.1"/>
    <property type="molecule type" value="Genomic_DNA"/>
</dbReference>
<evidence type="ECO:0000313" key="5">
    <source>
        <dbReference type="Proteomes" id="UP001160148"/>
    </source>
</evidence>
<keyword evidence="1" id="KW-0479">Metal-binding</keyword>
<keyword evidence="2" id="KW-0863">Zinc-finger</keyword>
<dbReference type="InterPro" id="IPR013083">
    <property type="entry name" value="Znf_RING/FYVE/PHD"/>
</dbReference>
<dbReference type="GO" id="GO:0008270">
    <property type="term" value="F:zinc ion binding"/>
    <property type="evidence" value="ECO:0007669"/>
    <property type="project" value="UniProtKB-KW"/>
</dbReference>
<sequence length="118" mass="13900">MEWLSNKAVVRKVRKEKYLIQEGDVQHPENVSNVIVENEIDVASIKPYCSKEAWKAVISLMKKKKKNTIWICPTCNYQIEERPSILCDSCLVLHHMDCVKTKEHSKHWFCDKCYANFK</sequence>
<dbReference type="InterPro" id="IPR019786">
    <property type="entry name" value="Zinc_finger_PHD-type_CS"/>
</dbReference>